<dbReference type="EMBL" id="JBFOLJ010000002">
    <property type="protein sequence ID" value="KAL2553372.1"/>
    <property type="molecule type" value="Genomic_DNA"/>
</dbReference>
<proteinExistence type="predicted"/>
<organism evidence="1 2">
    <name type="scientific">Forsythia ovata</name>
    <dbReference type="NCBI Taxonomy" id="205694"/>
    <lineage>
        <taxon>Eukaryota</taxon>
        <taxon>Viridiplantae</taxon>
        <taxon>Streptophyta</taxon>
        <taxon>Embryophyta</taxon>
        <taxon>Tracheophyta</taxon>
        <taxon>Spermatophyta</taxon>
        <taxon>Magnoliopsida</taxon>
        <taxon>eudicotyledons</taxon>
        <taxon>Gunneridae</taxon>
        <taxon>Pentapetalae</taxon>
        <taxon>asterids</taxon>
        <taxon>lamiids</taxon>
        <taxon>Lamiales</taxon>
        <taxon>Oleaceae</taxon>
        <taxon>Forsythieae</taxon>
        <taxon>Forsythia</taxon>
    </lineage>
</organism>
<dbReference type="AlphaFoldDB" id="A0ABD1WUJ5"/>
<evidence type="ECO:0000313" key="1">
    <source>
        <dbReference type="EMBL" id="KAL2553372.1"/>
    </source>
</evidence>
<accession>A0ABD1WUJ5</accession>
<comment type="caution">
    <text evidence="1">The sequence shown here is derived from an EMBL/GenBank/DDBJ whole genome shotgun (WGS) entry which is preliminary data.</text>
</comment>
<name>A0ABD1WUJ5_9LAMI</name>
<sequence length="130" mass="14833">MELKFLFTFLGDTPLQNTELETTKNVLTDIEVLANELGRKVEPLNEKIKQQCITASYTLPSGVTPKTTVVSLFLVDSLLDDLKDLMNHKDDRIVHVKDQMTTILDKLMLLRSLADMEVQLEGFLKQIRDI</sequence>
<protein>
    <submittedName>
        <fullName evidence="1">Late blight resistance protein-like protein R1A-3</fullName>
    </submittedName>
</protein>
<dbReference type="Proteomes" id="UP001604277">
    <property type="component" value="Unassembled WGS sequence"/>
</dbReference>
<reference evidence="2" key="1">
    <citation type="submission" date="2024-07" db="EMBL/GenBank/DDBJ databases">
        <title>Two chromosome-level genome assemblies of Korean endemic species Abeliophyllum distichum and Forsythia ovata (Oleaceae).</title>
        <authorList>
            <person name="Jang H."/>
        </authorList>
    </citation>
    <scope>NUCLEOTIDE SEQUENCE [LARGE SCALE GENOMIC DNA]</scope>
</reference>
<gene>
    <name evidence="1" type="ORF">Fot_06991</name>
</gene>
<keyword evidence="2" id="KW-1185">Reference proteome</keyword>
<evidence type="ECO:0000313" key="2">
    <source>
        <dbReference type="Proteomes" id="UP001604277"/>
    </source>
</evidence>